<feature type="region of interest" description="Disordered" evidence="2">
    <location>
        <begin position="1"/>
        <end position="27"/>
    </location>
</feature>
<protein>
    <submittedName>
        <fullName evidence="4">Uncharacterized protein</fullName>
    </submittedName>
</protein>
<proteinExistence type="predicted"/>
<dbReference type="Proteomes" id="UP000266861">
    <property type="component" value="Unassembled WGS sequence"/>
</dbReference>
<dbReference type="EMBL" id="PQFF01000128">
    <property type="protein sequence ID" value="RHZ80376.1"/>
    <property type="molecule type" value="Genomic_DNA"/>
</dbReference>
<comment type="caution">
    <text evidence="4">The sequence shown here is derived from an EMBL/GenBank/DDBJ whole genome shotgun (WGS) entry which is preliminary data.</text>
</comment>
<name>A0A397J2Z6_9GLOM</name>
<keyword evidence="1" id="KW-0175">Coiled coil</keyword>
<sequence>MSRIHTLSDIGEGKKLEDMPANRYPSSRTELENQLVCANQDREIAIECGNRLANKCSILDKENKRIQRDIKQSNEDKEKLSKHAYQLIDEIKQLRSELNILTSQITQSQISRDEYKARYDIQLKEIKSLQAMIKIFEGKLTSAQKDAFSIQENLSKTESENLSLKSKMVEFKQIEVELEQVRGKLVSAQEDLSKKESEILSFKSKITEVERELVSTVSELENLKSEDISVELTRPKPMIGGNDEKNIAKSDSQSEDVFPSNNGVSAKAHISIISESSNSLRPYLARRKNIEDIEKIDDDDRDIPIPKVSDSWNEVANATETSKDIMLDTHINSDPQISLSAYMLLILIIAVIWFVVFRREWGIGKKSKQLQDMWIR</sequence>
<feature type="transmembrane region" description="Helical" evidence="3">
    <location>
        <begin position="339"/>
        <end position="357"/>
    </location>
</feature>
<keyword evidence="5" id="KW-1185">Reference proteome</keyword>
<gene>
    <name evidence="4" type="ORF">Glove_137g187</name>
</gene>
<evidence type="ECO:0000256" key="2">
    <source>
        <dbReference type="SAM" id="MobiDB-lite"/>
    </source>
</evidence>
<reference evidence="4 5" key="1">
    <citation type="submission" date="2018-08" db="EMBL/GenBank/DDBJ databases">
        <title>Genome and evolution of the arbuscular mycorrhizal fungus Diversispora epigaea (formerly Glomus versiforme) and its bacterial endosymbionts.</title>
        <authorList>
            <person name="Sun X."/>
            <person name="Fei Z."/>
            <person name="Harrison M."/>
        </authorList>
    </citation>
    <scope>NUCLEOTIDE SEQUENCE [LARGE SCALE GENOMIC DNA]</scope>
    <source>
        <strain evidence="4 5">IT104</strain>
    </source>
</reference>
<dbReference type="AlphaFoldDB" id="A0A397J2Z6"/>
<evidence type="ECO:0000313" key="5">
    <source>
        <dbReference type="Proteomes" id="UP000266861"/>
    </source>
</evidence>
<dbReference type="OrthoDB" id="2398194at2759"/>
<feature type="coiled-coil region" evidence="1">
    <location>
        <begin position="171"/>
        <end position="226"/>
    </location>
</feature>
<keyword evidence="3" id="KW-0472">Membrane</keyword>
<keyword evidence="3" id="KW-0812">Transmembrane</keyword>
<keyword evidence="3" id="KW-1133">Transmembrane helix</keyword>
<dbReference type="Gene3D" id="1.20.120.330">
    <property type="entry name" value="Nucleotidyltransferases domain 2"/>
    <property type="match status" value="1"/>
</dbReference>
<feature type="coiled-coil region" evidence="1">
    <location>
        <begin position="56"/>
        <end position="146"/>
    </location>
</feature>
<evidence type="ECO:0000256" key="1">
    <source>
        <dbReference type="SAM" id="Coils"/>
    </source>
</evidence>
<feature type="compositionally biased region" description="Basic and acidic residues" evidence="2">
    <location>
        <begin position="11"/>
        <end position="20"/>
    </location>
</feature>
<accession>A0A397J2Z6</accession>
<evidence type="ECO:0000256" key="3">
    <source>
        <dbReference type="SAM" id="Phobius"/>
    </source>
</evidence>
<evidence type="ECO:0000313" key="4">
    <source>
        <dbReference type="EMBL" id="RHZ80376.1"/>
    </source>
</evidence>
<organism evidence="4 5">
    <name type="scientific">Diversispora epigaea</name>
    <dbReference type="NCBI Taxonomy" id="1348612"/>
    <lineage>
        <taxon>Eukaryota</taxon>
        <taxon>Fungi</taxon>
        <taxon>Fungi incertae sedis</taxon>
        <taxon>Mucoromycota</taxon>
        <taxon>Glomeromycotina</taxon>
        <taxon>Glomeromycetes</taxon>
        <taxon>Diversisporales</taxon>
        <taxon>Diversisporaceae</taxon>
        <taxon>Diversispora</taxon>
    </lineage>
</organism>
<dbReference type="STRING" id="1348612.A0A397J2Z6"/>